<protein>
    <submittedName>
        <fullName evidence="1">Uncharacterized protein</fullName>
    </submittedName>
</protein>
<dbReference type="Proteomes" id="UP000322667">
    <property type="component" value="Chromosome D09"/>
</dbReference>
<name>A0A5D2JEV3_GOSTO</name>
<gene>
    <name evidence="1" type="ORF">ES332_D09G064800v1</name>
</gene>
<proteinExistence type="predicted"/>
<reference evidence="1 2" key="1">
    <citation type="submission" date="2019-07" db="EMBL/GenBank/DDBJ databases">
        <title>WGS assembly of Gossypium tomentosum.</title>
        <authorList>
            <person name="Chen Z.J."/>
            <person name="Sreedasyam A."/>
            <person name="Ando A."/>
            <person name="Song Q."/>
            <person name="De L."/>
            <person name="Hulse-Kemp A."/>
            <person name="Ding M."/>
            <person name="Ye W."/>
            <person name="Kirkbride R."/>
            <person name="Jenkins J."/>
            <person name="Plott C."/>
            <person name="Lovell J."/>
            <person name="Lin Y.-M."/>
            <person name="Vaughn R."/>
            <person name="Liu B."/>
            <person name="Li W."/>
            <person name="Simpson S."/>
            <person name="Scheffler B."/>
            <person name="Saski C."/>
            <person name="Grover C."/>
            <person name="Hu G."/>
            <person name="Conover J."/>
            <person name="Carlson J."/>
            <person name="Shu S."/>
            <person name="Boston L."/>
            <person name="Williams M."/>
            <person name="Peterson D."/>
            <person name="Mcgee K."/>
            <person name="Jones D."/>
            <person name="Wendel J."/>
            <person name="Stelly D."/>
            <person name="Grimwood J."/>
            <person name="Schmutz J."/>
        </authorList>
    </citation>
    <scope>NUCLEOTIDE SEQUENCE [LARGE SCALE GENOMIC DNA]</scope>
    <source>
        <strain evidence="1">7179.01</strain>
    </source>
</reference>
<sequence>MKNLQLEQIPPYYEILMKVVNFTASLNLQYFFTFGLGSNIWEENLSESILSFFFVRLLKFVNEFKSIEKFKIFNTNNLRSMESRFFNWKLQLVQQLGVLHDHTFFVVDLETPTHHLQID</sequence>
<evidence type="ECO:0000313" key="2">
    <source>
        <dbReference type="Proteomes" id="UP000322667"/>
    </source>
</evidence>
<dbReference type="EMBL" id="CM017631">
    <property type="protein sequence ID" value="TYH52955.1"/>
    <property type="molecule type" value="Genomic_DNA"/>
</dbReference>
<organism evidence="1 2">
    <name type="scientific">Gossypium tomentosum</name>
    <name type="common">Hawaiian cotton</name>
    <name type="synonym">Gossypium sandvicense</name>
    <dbReference type="NCBI Taxonomy" id="34277"/>
    <lineage>
        <taxon>Eukaryota</taxon>
        <taxon>Viridiplantae</taxon>
        <taxon>Streptophyta</taxon>
        <taxon>Embryophyta</taxon>
        <taxon>Tracheophyta</taxon>
        <taxon>Spermatophyta</taxon>
        <taxon>Magnoliopsida</taxon>
        <taxon>eudicotyledons</taxon>
        <taxon>Gunneridae</taxon>
        <taxon>Pentapetalae</taxon>
        <taxon>rosids</taxon>
        <taxon>malvids</taxon>
        <taxon>Malvales</taxon>
        <taxon>Malvaceae</taxon>
        <taxon>Malvoideae</taxon>
        <taxon>Gossypium</taxon>
    </lineage>
</organism>
<accession>A0A5D2JEV3</accession>
<keyword evidence="2" id="KW-1185">Reference proteome</keyword>
<dbReference type="AlphaFoldDB" id="A0A5D2JEV3"/>
<evidence type="ECO:0000313" key="1">
    <source>
        <dbReference type="EMBL" id="TYH52955.1"/>
    </source>
</evidence>